<name>A0ABP9XEG9_9DEIO</name>
<dbReference type="RefSeq" id="WP_345454356.1">
    <property type="nucleotide sequence ID" value="NZ_BAABRV010000004.1"/>
</dbReference>
<gene>
    <name evidence="1" type="ORF">Dalu01_02130</name>
</gene>
<organism evidence="1 2">
    <name type="scientific">Deinococcus aluminii</name>
    <dbReference type="NCBI Taxonomy" id="1656885"/>
    <lineage>
        <taxon>Bacteria</taxon>
        <taxon>Thermotogati</taxon>
        <taxon>Deinococcota</taxon>
        <taxon>Deinococci</taxon>
        <taxon>Deinococcales</taxon>
        <taxon>Deinococcaceae</taxon>
        <taxon>Deinococcus</taxon>
    </lineage>
</organism>
<dbReference type="EMBL" id="BAABRV010000004">
    <property type="protein sequence ID" value="GAA5533722.1"/>
    <property type="molecule type" value="Genomic_DNA"/>
</dbReference>
<sequence>MFDNAQSFVIKVWLERAAPGGRRQRASWRGQITHIPGGECQAVRRLDEITEVIAAFLERSGVDPGWNWRWWHRWKRLVGRATAGRRGRP</sequence>
<protein>
    <submittedName>
        <fullName evidence="1">Uncharacterized protein</fullName>
    </submittedName>
</protein>
<reference evidence="1 2" key="1">
    <citation type="submission" date="2024-02" db="EMBL/GenBank/DDBJ databases">
        <title>Deinococcus aluminii NBRC 112889.</title>
        <authorList>
            <person name="Ichikawa N."/>
            <person name="Katano-Makiyama Y."/>
            <person name="Hidaka K."/>
        </authorList>
    </citation>
    <scope>NUCLEOTIDE SEQUENCE [LARGE SCALE GENOMIC DNA]</scope>
    <source>
        <strain evidence="1 2">NBRC 112889</strain>
    </source>
</reference>
<evidence type="ECO:0000313" key="1">
    <source>
        <dbReference type="EMBL" id="GAA5533722.1"/>
    </source>
</evidence>
<dbReference type="Proteomes" id="UP001404956">
    <property type="component" value="Unassembled WGS sequence"/>
</dbReference>
<accession>A0ABP9XEG9</accession>
<evidence type="ECO:0000313" key="2">
    <source>
        <dbReference type="Proteomes" id="UP001404956"/>
    </source>
</evidence>
<proteinExistence type="predicted"/>
<keyword evidence="2" id="KW-1185">Reference proteome</keyword>
<comment type="caution">
    <text evidence="1">The sequence shown here is derived from an EMBL/GenBank/DDBJ whole genome shotgun (WGS) entry which is preliminary data.</text>
</comment>